<evidence type="ECO:0000256" key="1">
    <source>
        <dbReference type="SAM" id="Phobius"/>
    </source>
</evidence>
<evidence type="ECO:0000313" key="3">
    <source>
        <dbReference type="EMBL" id="KAJ8303304.1"/>
    </source>
</evidence>
<dbReference type="InterPro" id="IPR051158">
    <property type="entry name" value="Metallophosphoesterase_sf"/>
</dbReference>
<evidence type="ECO:0000313" key="4">
    <source>
        <dbReference type="Proteomes" id="UP001217089"/>
    </source>
</evidence>
<feature type="transmembrane region" description="Helical" evidence="1">
    <location>
        <begin position="108"/>
        <end position="131"/>
    </location>
</feature>
<gene>
    <name evidence="3" type="ORF">KUTeg_019700</name>
</gene>
<proteinExistence type="predicted"/>
<dbReference type="Proteomes" id="UP001217089">
    <property type="component" value="Unassembled WGS sequence"/>
</dbReference>
<dbReference type="PANTHER" id="PTHR31302">
    <property type="entry name" value="TRANSMEMBRANE PROTEIN WITH METALLOPHOSPHOESTERASE DOMAIN-RELATED"/>
    <property type="match status" value="1"/>
</dbReference>
<name>A0ABQ9EDA2_TEGGR</name>
<protein>
    <recommendedName>
        <fullName evidence="2">Calcineurin-like phosphoesterase domain-containing protein</fullName>
    </recommendedName>
</protein>
<evidence type="ECO:0000259" key="2">
    <source>
        <dbReference type="Pfam" id="PF00149"/>
    </source>
</evidence>
<comment type="caution">
    <text evidence="3">The sequence shown here is derived from an EMBL/GenBank/DDBJ whole genome shotgun (WGS) entry which is preliminary data.</text>
</comment>
<dbReference type="EMBL" id="JARBDR010000917">
    <property type="protein sequence ID" value="KAJ8303304.1"/>
    <property type="molecule type" value="Genomic_DNA"/>
</dbReference>
<reference evidence="3 4" key="1">
    <citation type="submission" date="2022-12" db="EMBL/GenBank/DDBJ databases">
        <title>Chromosome-level genome of Tegillarca granosa.</title>
        <authorList>
            <person name="Kim J."/>
        </authorList>
    </citation>
    <scope>NUCLEOTIDE SEQUENCE [LARGE SCALE GENOMIC DNA]</scope>
    <source>
        <strain evidence="3">Teg-2019</strain>
        <tissue evidence="3">Adductor muscle</tissue>
    </source>
</reference>
<dbReference type="PANTHER" id="PTHR31302:SF0">
    <property type="entry name" value="TRANSMEMBRANE PROTEIN WITH METALLOPHOSPHOESTERASE DOMAIN"/>
    <property type="match status" value="1"/>
</dbReference>
<feature type="transmembrane region" description="Helical" evidence="1">
    <location>
        <begin position="7"/>
        <end position="27"/>
    </location>
</feature>
<keyword evidence="4" id="KW-1185">Reference proteome</keyword>
<feature type="domain" description="Calcineurin-like phosphoesterase" evidence="2">
    <location>
        <begin position="223"/>
        <end position="375"/>
    </location>
</feature>
<dbReference type="InterPro" id="IPR004843">
    <property type="entry name" value="Calcineurin-like_PHP"/>
</dbReference>
<organism evidence="3 4">
    <name type="scientific">Tegillarca granosa</name>
    <name type="common">Malaysian cockle</name>
    <name type="synonym">Anadara granosa</name>
    <dbReference type="NCBI Taxonomy" id="220873"/>
    <lineage>
        <taxon>Eukaryota</taxon>
        <taxon>Metazoa</taxon>
        <taxon>Spiralia</taxon>
        <taxon>Lophotrochozoa</taxon>
        <taxon>Mollusca</taxon>
        <taxon>Bivalvia</taxon>
        <taxon>Autobranchia</taxon>
        <taxon>Pteriomorphia</taxon>
        <taxon>Arcoida</taxon>
        <taxon>Arcoidea</taxon>
        <taxon>Arcidae</taxon>
        <taxon>Tegillarca</taxon>
    </lineage>
</organism>
<dbReference type="InterPro" id="IPR029052">
    <property type="entry name" value="Metallo-depent_PP-like"/>
</dbReference>
<dbReference type="SUPFAM" id="SSF56300">
    <property type="entry name" value="Metallo-dependent phosphatases"/>
    <property type="match status" value="1"/>
</dbReference>
<accession>A0ABQ9EDA2</accession>
<feature type="transmembrane region" description="Helical" evidence="1">
    <location>
        <begin position="179"/>
        <end position="196"/>
    </location>
</feature>
<feature type="transmembrane region" description="Helical" evidence="1">
    <location>
        <begin position="137"/>
        <end position="159"/>
    </location>
</feature>
<keyword evidence="1" id="KW-0472">Membrane</keyword>
<sequence>MVATRTYIGVISVTILIIGIFLAETWVLSLDFDTRGRILRAQVVFIIESIMFGMSVFVWKNVSDLFHKGSKSTLTKHNRDTRWTKFNGDGQETNHNRNLQNRPVHVKIWNALLLLYLAAVHASYVSNVWFVRTEPTWFAIITYLSFAFHIQLLTAIVLLKVVSYFKKLVFKKPIQHQTTIVLSLLYAACVAFYGHYNAYYRPIAVKHVQIPIKDLPASLDGLTITHLSDIHLGVTVGRSKLREAVNIANDLNSDITVIVGDLVDGYVYQIGEAADLLTQIKSSNHEYYTMDAHNWLLKLQSLGVNVLHNSNTKIPQDDRPSIEQYSSHGMDLDRALLGCPKEQPVILLAHQPKAAKIALDSGNKIDLVLSGHTHGGQMFPLTIGAYLFNPFYVGLYKYGDHSHVYVSMGTIYWGMPVRFMTHKEIIKITLTRLSEN</sequence>
<dbReference type="Pfam" id="PF00149">
    <property type="entry name" value="Metallophos"/>
    <property type="match status" value="1"/>
</dbReference>
<keyword evidence="1" id="KW-1133">Transmembrane helix</keyword>
<keyword evidence="1" id="KW-0812">Transmembrane</keyword>
<dbReference type="CDD" id="cd07385">
    <property type="entry name" value="MPP_YkuE_C"/>
    <property type="match status" value="1"/>
</dbReference>
<dbReference type="Gene3D" id="3.60.21.10">
    <property type="match status" value="1"/>
</dbReference>